<keyword evidence="2" id="KW-1185">Reference proteome</keyword>
<dbReference type="EMBL" id="JADCNL010000005">
    <property type="protein sequence ID" value="KAG0480452.1"/>
    <property type="molecule type" value="Genomic_DNA"/>
</dbReference>
<organism evidence="1 2">
    <name type="scientific">Vanilla planifolia</name>
    <name type="common">Vanilla</name>
    <dbReference type="NCBI Taxonomy" id="51239"/>
    <lineage>
        <taxon>Eukaryota</taxon>
        <taxon>Viridiplantae</taxon>
        <taxon>Streptophyta</taxon>
        <taxon>Embryophyta</taxon>
        <taxon>Tracheophyta</taxon>
        <taxon>Spermatophyta</taxon>
        <taxon>Magnoliopsida</taxon>
        <taxon>Liliopsida</taxon>
        <taxon>Asparagales</taxon>
        <taxon>Orchidaceae</taxon>
        <taxon>Vanilloideae</taxon>
        <taxon>Vanilleae</taxon>
        <taxon>Vanilla</taxon>
    </lineage>
</organism>
<dbReference type="InterPro" id="IPR011989">
    <property type="entry name" value="ARM-like"/>
</dbReference>
<accession>A0A835R5F3</accession>
<sequence>MEDGSNTTANVAGAIAVSLDLASTPEARSAAVAYLESVKGGDIHLLANASLRLIRNDCSLEIRLYGLKMLQLIRNKSYNTWTVDVLNNKDPRMIEQDWPDG</sequence>
<dbReference type="OrthoDB" id="1600564at2759"/>
<dbReference type="Gene3D" id="1.25.10.10">
    <property type="entry name" value="Leucine-rich Repeat Variant"/>
    <property type="match status" value="1"/>
</dbReference>
<name>A0A835R5F3_VANPL</name>
<dbReference type="AlphaFoldDB" id="A0A835R5F3"/>
<reference evidence="1 2" key="1">
    <citation type="journal article" date="2020" name="Nat. Food">
        <title>A phased Vanilla planifolia genome enables genetic improvement of flavour and production.</title>
        <authorList>
            <person name="Hasing T."/>
            <person name="Tang H."/>
            <person name="Brym M."/>
            <person name="Khazi F."/>
            <person name="Huang T."/>
            <person name="Chambers A.H."/>
        </authorList>
    </citation>
    <scope>NUCLEOTIDE SEQUENCE [LARGE SCALE GENOMIC DNA]</scope>
    <source>
        <tissue evidence="1">Leaf</tissue>
    </source>
</reference>
<evidence type="ECO:0000313" key="2">
    <source>
        <dbReference type="Proteomes" id="UP000636800"/>
    </source>
</evidence>
<proteinExistence type="predicted"/>
<evidence type="ECO:0000313" key="1">
    <source>
        <dbReference type="EMBL" id="KAG0480452.1"/>
    </source>
</evidence>
<comment type="caution">
    <text evidence="1">The sequence shown here is derived from an EMBL/GenBank/DDBJ whole genome shotgun (WGS) entry which is preliminary data.</text>
</comment>
<protein>
    <submittedName>
        <fullName evidence="1">Uncharacterized protein</fullName>
    </submittedName>
</protein>
<dbReference type="Proteomes" id="UP000636800">
    <property type="component" value="Chromosome 5"/>
</dbReference>
<gene>
    <name evidence="1" type="ORF">HPP92_011310</name>
</gene>